<dbReference type="Pfam" id="PF14885">
    <property type="entry name" value="GHL15"/>
    <property type="match status" value="1"/>
</dbReference>
<keyword evidence="1" id="KW-0812">Transmembrane</keyword>
<name>A0ABW7KNP9_9NOCA</name>
<dbReference type="Proteomes" id="UP001609176">
    <property type="component" value="Unassembled WGS sequence"/>
</dbReference>
<keyword evidence="1" id="KW-0472">Membrane</keyword>
<dbReference type="GO" id="GO:0016787">
    <property type="term" value="F:hydrolase activity"/>
    <property type="evidence" value="ECO:0007669"/>
    <property type="project" value="UniProtKB-KW"/>
</dbReference>
<evidence type="ECO:0000313" key="5">
    <source>
        <dbReference type="Proteomes" id="UP001609219"/>
    </source>
</evidence>
<gene>
    <name evidence="3" type="ORF">ACHIPV_17600</name>
    <name evidence="2" type="ORF">ACHIRB_29915</name>
</gene>
<organism evidence="3 4">
    <name type="scientific">Antrihabitans spumae</name>
    <dbReference type="NCBI Taxonomy" id="3373370"/>
    <lineage>
        <taxon>Bacteria</taxon>
        <taxon>Bacillati</taxon>
        <taxon>Actinomycetota</taxon>
        <taxon>Actinomycetes</taxon>
        <taxon>Mycobacteriales</taxon>
        <taxon>Nocardiaceae</taxon>
        <taxon>Antrihabitans</taxon>
    </lineage>
</organism>
<dbReference type="EMBL" id="JBIMSN010000158">
    <property type="protein sequence ID" value="MFH5232753.1"/>
    <property type="molecule type" value="Genomic_DNA"/>
</dbReference>
<comment type="caution">
    <text evidence="3">The sequence shown here is derived from an EMBL/GenBank/DDBJ whole genome shotgun (WGS) entry which is preliminary data.</text>
</comment>
<keyword evidence="5" id="KW-1185">Reference proteome</keyword>
<dbReference type="RefSeq" id="WP_395125218.1">
    <property type="nucleotide sequence ID" value="NZ_JBIMSN010000158.1"/>
</dbReference>
<dbReference type="Proteomes" id="UP001609219">
    <property type="component" value="Unassembled WGS sequence"/>
</dbReference>
<protein>
    <submittedName>
        <fullName evidence="3">Glycoside hydrolase</fullName>
    </submittedName>
</protein>
<keyword evidence="3" id="KW-0378">Hydrolase</keyword>
<accession>A0ABW7KNP9</accession>
<evidence type="ECO:0000313" key="4">
    <source>
        <dbReference type="Proteomes" id="UP001609176"/>
    </source>
</evidence>
<feature type="transmembrane region" description="Helical" evidence="1">
    <location>
        <begin position="16"/>
        <end position="34"/>
    </location>
</feature>
<proteinExistence type="predicted"/>
<dbReference type="InterPro" id="IPR029455">
    <property type="entry name" value="GHL15"/>
</dbReference>
<dbReference type="EMBL" id="JBIMSP010000029">
    <property type="protein sequence ID" value="MFH5243676.1"/>
    <property type="molecule type" value="Genomic_DNA"/>
</dbReference>
<keyword evidence="1" id="KW-1133">Transmembrane helix</keyword>
<evidence type="ECO:0000256" key="1">
    <source>
        <dbReference type="SAM" id="Phobius"/>
    </source>
</evidence>
<evidence type="ECO:0000313" key="2">
    <source>
        <dbReference type="EMBL" id="MFH5232753.1"/>
    </source>
</evidence>
<sequence>MSDPGRPEPTNWFRRWHLYAITLGATVVLVVSYFSDLGTESVQLVAPPIRDNTSPLPYPRTGTYFIEHDALPTVEELARYDVVVIDSEWQHRAPKSFFDDLRRANPQVRLLAYVNPVYALREIGSREYWANNYKIWQFGDDKVSRFPDEWLARTANGELADVWDGRYLTNLTDEAPRVNGQLYVEYVADWVIDQIWSTGIWDGIFLDVWGDRLYNTDHESWDIDRNGTDELPEQIYGPDTPMDRGLTIGEQRMRAAMPTALLVINGVRVLRSAMIDGRVWESFTDPLADREALADLTNYVDVSTGTDHRLPGMMMTIDTRRVEAGSPQDYQRARFELGATLLQDGYWAPMGSNYGEIAYYDEMDGGGLGRGYLGRAREDNPDMAALSKPSVDGTGSPATGVFRRDFDNGIVLVNAGDAPQTITLERTYRRLRGTQDPNTNNGEETTAVTLAPKDGIVLLR</sequence>
<reference evidence="4 5" key="1">
    <citation type="submission" date="2024-10" db="EMBL/GenBank/DDBJ databases">
        <authorList>
            <person name="Riesco R."/>
        </authorList>
    </citation>
    <scope>NUCLEOTIDE SEQUENCE [LARGE SCALE GENOMIC DNA]</scope>
    <source>
        <strain evidence="3 4">NCIMB 15448</strain>
        <strain evidence="2 5">NCIMB 15450</strain>
    </source>
</reference>
<evidence type="ECO:0000313" key="3">
    <source>
        <dbReference type="EMBL" id="MFH5243676.1"/>
    </source>
</evidence>